<gene>
    <name evidence="2" type="ORF">HLB09_14390</name>
</gene>
<feature type="compositionally biased region" description="Low complexity" evidence="1">
    <location>
        <begin position="23"/>
        <end position="45"/>
    </location>
</feature>
<dbReference type="SUPFAM" id="SSF46600">
    <property type="entry name" value="C-terminal UvrC-binding domain of UvrB"/>
    <property type="match status" value="1"/>
</dbReference>
<keyword evidence="3" id="KW-1185">Reference proteome</keyword>
<dbReference type="RefSeq" id="WP_171204017.1">
    <property type="nucleotide sequence ID" value="NZ_BAAANP010000003.1"/>
</dbReference>
<organism evidence="2 3">
    <name type="scientific">Pseudokineococcus marinus</name>
    <dbReference type="NCBI Taxonomy" id="351215"/>
    <lineage>
        <taxon>Bacteria</taxon>
        <taxon>Bacillati</taxon>
        <taxon>Actinomycetota</taxon>
        <taxon>Actinomycetes</taxon>
        <taxon>Kineosporiales</taxon>
        <taxon>Kineosporiaceae</taxon>
        <taxon>Pseudokineococcus</taxon>
    </lineage>
</organism>
<evidence type="ECO:0000313" key="2">
    <source>
        <dbReference type="EMBL" id="NNH24256.1"/>
    </source>
</evidence>
<feature type="region of interest" description="Disordered" evidence="1">
    <location>
        <begin position="1"/>
        <end position="101"/>
    </location>
</feature>
<dbReference type="Proteomes" id="UP000555552">
    <property type="component" value="Unassembled WGS sequence"/>
</dbReference>
<proteinExistence type="predicted"/>
<comment type="caution">
    <text evidence="2">The sequence shown here is derived from an EMBL/GenBank/DDBJ whole genome shotgun (WGS) entry which is preliminary data.</text>
</comment>
<evidence type="ECO:0000256" key="1">
    <source>
        <dbReference type="SAM" id="MobiDB-lite"/>
    </source>
</evidence>
<dbReference type="InterPro" id="IPR036876">
    <property type="entry name" value="UVR_dom_sf"/>
</dbReference>
<evidence type="ECO:0000313" key="3">
    <source>
        <dbReference type="Proteomes" id="UP000555552"/>
    </source>
</evidence>
<reference evidence="2 3" key="1">
    <citation type="submission" date="2020-05" db="EMBL/GenBank/DDBJ databases">
        <title>MicrobeNet Type strains.</title>
        <authorList>
            <person name="Nicholson A.C."/>
        </authorList>
    </citation>
    <scope>NUCLEOTIDE SEQUENCE [LARGE SCALE GENOMIC DNA]</scope>
    <source>
        <strain evidence="2 3">JCM 14547</strain>
    </source>
</reference>
<evidence type="ECO:0008006" key="4">
    <source>
        <dbReference type="Google" id="ProtNLM"/>
    </source>
</evidence>
<dbReference type="EMBL" id="JABEMA010000298">
    <property type="protein sequence ID" value="NNH24256.1"/>
    <property type="molecule type" value="Genomic_DNA"/>
</dbReference>
<dbReference type="AlphaFoldDB" id="A0A849BXU5"/>
<sequence length="157" mass="16893">MSGPEGRPGSPEQSRGPERSEQSQEPEQTQESEQPAPEDQAAADDVGSGLPAGAGRARDLVRGRRRAARSPDPGGRRHHMGAVPERMPVLRPDGSRGTTRTSVVQLTAATAHRLEALEAELDAEMRALAAEGRYEEAAWSRDELAAVRGERARRAGR</sequence>
<accession>A0A849BXU5</accession>
<protein>
    <recommendedName>
        <fullName evidence="4">UVR domain-containing protein</fullName>
    </recommendedName>
</protein>
<name>A0A849BXU5_9ACTN</name>